<dbReference type="Proteomes" id="UP000008783">
    <property type="component" value="Unassembled WGS sequence"/>
</dbReference>
<protein>
    <recommendedName>
        <fullName evidence="4">Dcp1p-Dcp2p decapping enzyme complex alpha subunit</fullName>
    </recommendedName>
</protein>
<dbReference type="InParanoid" id="H6QSV5"/>
<sequence>MNNNVPAHNQPPVAPQHNQPPPNDAPADPPIPNQPPVAHPPQAPPPAVQPAVHPPNQPAPHPVAGQRPAAIDTPDRRHNRRHRDPPPHHAAPIIQQNEAERNRHIAAIIGAVSNQIHDDDRLRPDGSNFATWQDFIDKRIRDAINEPLFFHFPAVDPVHERIGRSLLLTSVDRSFRRGLARHATAHHMWQDIRVRFHSVSRAAQLDLFRRLIAFDVSSHPTTASVASHIGDILDKMETIRMSFTRDHLAGLVLQNGLASEPDLQTEFDRRVKKDLQTSTPQNPPMNFEQMIRLIDMIRRQIVSKAQPECPHSGPHP</sequence>
<dbReference type="OrthoDB" id="10431591at2759"/>
<dbReference type="RefSeq" id="XP_003889405.1">
    <property type="nucleotide sequence ID" value="XM_003889356.1"/>
</dbReference>
<feature type="compositionally biased region" description="Pro residues" evidence="1">
    <location>
        <begin position="12"/>
        <end position="61"/>
    </location>
</feature>
<accession>H6QSV5</accession>
<dbReference type="AlphaFoldDB" id="H6QSV5"/>
<reference evidence="3" key="1">
    <citation type="journal article" date="2011" name="Proc. Natl. Acad. Sci. U.S.A.">
        <title>Obligate biotrophy features unraveled by the genomic analysis of rust fungi.</title>
        <authorList>
            <person name="Duplessis S."/>
            <person name="Cuomo C.A."/>
            <person name="Lin Y.-C."/>
            <person name="Aerts A."/>
            <person name="Tisserant E."/>
            <person name="Veneault-Fourrey C."/>
            <person name="Joly D.L."/>
            <person name="Hacquard S."/>
            <person name="Amselem J."/>
            <person name="Cantarel B.L."/>
            <person name="Chiu R."/>
            <person name="Coutinho P.M."/>
            <person name="Feau N."/>
            <person name="Field M."/>
            <person name="Frey P."/>
            <person name="Gelhaye E."/>
            <person name="Goldberg J."/>
            <person name="Grabherr M.G."/>
            <person name="Kodira C.D."/>
            <person name="Kohler A."/>
            <person name="Kuees U."/>
            <person name="Lindquist E.A."/>
            <person name="Lucas S.M."/>
            <person name="Mago R."/>
            <person name="Mauceli E."/>
            <person name="Morin E."/>
            <person name="Murat C."/>
            <person name="Pangilinan J.L."/>
            <person name="Park R."/>
            <person name="Pearson M."/>
            <person name="Quesneville H."/>
            <person name="Rouhier N."/>
            <person name="Sakthikumar S."/>
            <person name="Salamov A.A."/>
            <person name="Schmutz J."/>
            <person name="Selles B."/>
            <person name="Shapiro H."/>
            <person name="Tanguay P."/>
            <person name="Tuskan G.A."/>
            <person name="Henrissat B."/>
            <person name="Van de Peer Y."/>
            <person name="Rouze P."/>
            <person name="Ellis J.G."/>
            <person name="Dodds P.N."/>
            <person name="Schein J.E."/>
            <person name="Zhong S."/>
            <person name="Hamelin R.C."/>
            <person name="Grigoriev I.V."/>
            <person name="Szabo L.J."/>
            <person name="Martin F."/>
        </authorList>
    </citation>
    <scope>NUCLEOTIDE SEQUENCE [LARGE SCALE GENOMIC DNA]</scope>
    <source>
        <strain evidence="3">CRL 75-36-700-3 / race SCCL</strain>
    </source>
</reference>
<dbReference type="KEGG" id="pgr:PGTG_21883"/>
<evidence type="ECO:0000313" key="3">
    <source>
        <dbReference type="Proteomes" id="UP000008783"/>
    </source>
</evidence>
<proteinExistence type="predicted"/>
<evidence type="ECO:0000313" key="2">
    <source>
        <dbReference type="EMBL" id="EHS63844.1"/>
    </source>
</evidence>
<evidence type="ECO:0000256" key="1">
    <source>
        <dbReference type="SAM" id="MobiDB-lite"/>
    </source>
</evidence>
<name>H6QSV5_PUCGT</name>
<dbReference type="VEuPathDB" id="FungiDB:PGTG_21883"/>
<dbReference type="HOGENOM" id="CLU_030979_0_0_1"/>
<feature type="region of interest" description="Disordered" evidence="1">
    <location>
        <begin position="1"/>
        <end position="93"/>
    </location>
</feature>
<dbReference type="EMBL" id="DS178300">
    <property type="protein sequence ID" value="EHS63844.1"/>
    <property type="molecule type" value="Genomic_DNA"/>
</dbReference>
<organism evidence="2 3">
    <name type="scientific">Puccinia graminis f. sp. tritici (strain CRL 75-36-700-3 / race SCCL)</name>
    <name type="common">Black stem rust fungus</name>
    <dbReference type="NCBI Taxonomy" id="418459"/>
    <lineage>
        <taxon>Eukaryota</taxon>
        <taxon>Fungi</taxon>
        <taxon>Dikarya</taxon>
        <taxon>Basidiomycota</taxon>
        <taxon>Pucciniomycotina</taxon>
        <taxon>Pucciniomycetes</taxon>
        <taxon>Pucciniales</taxon>
        <taxon>Pucciniaceae</taxon>
        <taxon>Puccinia</taxon>
    </lineage>
</organism>
<dbReference type="Pfam" id="PF14223">
    <property type="entry name" value="Retrotran_gag_2"/>
    <property type="match status" value="1"/>
</dbReference>
<keyword evidence="3" id="KW-1185">Reference proteome</keyword>
<evidence type="ECO:0008006" key="4">
    <source>
        <dbReference type="Google" id="ProtNLM"/>
    </source>
</evidence>
<dbReference type="GeneID" id="13540641"/>
<gene>
    <name evidence="2" type="ORF">PGTG_21883</name>
</gene>